<reference evidence="3 4" key="1">
    <citation type="submission" date="2016-12" db="EMBL/GenBank/DDBJ databases">
        <authorList>
            <person name="Song W.-J."/>
            <person name="Kurnit D.M."/>
        </authorList>
    </citation>
    <scope>NUCLEOTIDE SEQUENCE [LARGE SCALE GENOMIC DNA]</scope>
    <source>
        <strain evidence="3 4">CECT 9026</strain>
    </source>
</reference>
<feature type="domain" description="Glycoside-hydrolase family GH114 TIM-barrel" evidence="2">
    <location>
        <begin position="43"/>
        <end position="287"/>
    </location>
</feature>
<sequence>MNRIIKSVLWSFSMMLSIAACQANPQPHLSHDPTWWSVPAGLSWMWQLQDYEHIKINPEIDVYDVDLFEASEGGAQSLIRKLKSANKKVICYFSAGTREDWRSDAGDFLESAVIADGEMDDWPGEVWLNIANRNALENNIQPIMAKRLDLAAASGCDGVEPDNVDAYANVDETHGLISPDDQLRYNRWLSQAAHQRGLAIGLKNDMQQLDALVDDFDFAVNEQCYAYGIECVNYEGTFLAKGKAVFNQEYYTDGQEGEIDESTFTSSACPYFQSVGISSLWKSGYALDGGGVTSCPEKPNHSP</sequence>
<dbReference type="EMBL" id="FSSB01000022">
    <property type="protein sequence ID" value="SIO95832.1"/>
    <property type="molecule type" value="Genomic_DNA"/>
</dbReference>
<evidence type="ECO:0000256" key="1">
    <source>
        <dbReference type="SAM" id="SignalP"/>
    </source>
</evidence>
<name>A0A1N6M8R2_9VIBR</name>
<dbReference type="InterPro" id="IPR004352">
    <property type="entry name" value="GH114_TIM-barrel"/>
</dbReference>
<feature type="signal peptide" evidence="1">
    <location>
        <begin position="1"/>
        <end position="22"/>
    </location>
</feature>
<dbReference type="InterPro" id="IPR017853">
    <property type="entry name" value="GH"/>
</dbReference>
<evidence type="ECO:0000313" key="4">
    <source>
        <dbReference type="Proteomes" id="UP000184774"/>
    </source>
</evidence>
<dbReference type="PANTHER" id="PTHR35273">
    <property type="entry name" value="ALPHA-1,4 POLYGALACTOSAMINIDASE, PUTATIVE (AFU_ORTHOLOGUE AFUA_3G07890)-RELATED"/>
    <property type="match status" value="1"/>
</dbReference>
<dbReference type="PROSITE" id="PS51257">
    <property type="entry name" value="PROKAR_LIPOPROTEIN"/>
    <property type="match status" value="1"/>
</dbReference>
<gene>
    <name evidence="3" type="ORF">VSP9026_03584</name>
</gene>
<feature type="chain" id="PRO_5012161691" description="Glycoside-hydrolase family GH114 TIM-barrel domain-containing protein" evidence="1">
    <location>
        <begin position="23"/>
        <end position="303"/>
    </location>
</feature>
<proteinExistence type="predicted"/>
<accession>A0A1N6M8R2</accession>
<dbReference type="InterPro" id="IPR013785">
    <property type="entry name" value="Aldolase_TIM"/>
</dbReference>
<evidence type="ECO:0000259" key="2">
    <source>
        <dbReference type="Pfam" id="PF03537"/>
    </source>
</evidence>
<dbReference type="Pfam" id="PF03537">
    <property type="entry name" value="Glyco_hydro_114"/>
    <property type="match status" value="1"/>
</dbReference>
<organism evidence="3 4">
    <name type="scientific">Vibrio spartinae</name>
    <dbReference type="NCBI Taxonomy" id="1918945"/>
    <lineage>
        <taxon>Bacteria</taxon>
        <taxon>Pseudomonadati</taxon>
        <taxon>Pseudomonadota</taxon>
        <taxon>Gammaproteobacteria</taxon>
        <taxon>Vibrionales</taxon>
        <taxon>Vibrionaceae</taxon>
        <taxon>Vibrio</taxon>
    </lineage>
</organism>
<dbReference type="SUPFAM" id="SSF51445">
    <property type="entry name" value="(Trans)glycosidases"/>
    <property type="match status" value="1"/>
</dbReference>
<protein>
    <recommendedName>
        <fullName evidence="2">Glycoside-hydrolase family GH114 TIM-barrel domain-containing protein</fullName>
    </recommendedName>
</protein>
<evidence type="ECO:0000313" key="3">
    <source>
        <dbReference type="EMBL" id="SIO95832.1"/>
    </source>
</evidence>
<dbReference type="Proteomes" id="UP000184774">
    <property type="component" value="Unassembled WGS sequence"/>
</dbReference>
<keyword evidence="1" id="KW-0732">Signal</keyword>
<dbReference type="RefSeq" id="WP_083602725.1">
    <property type="nucleotide sequence ID" value="NZ_AP024908.1"/>
</dbReference>
<dbReference type="PANTHER" id="PTHR35273:SF2">
    <property type="entry name" value="ALPHA-GALACTOSIDASE"/>
    <property type="match status" value="1"/>
</dbReference>
<dbReference type="Gene3D" id="3.20.20.70">
    <property type="entry name" value="Aldolase class I"/>
    <property type="match status" value="1"/>
</dbReference>
<dbReference type="OrthoDB" id="505502at2"/>
<dbReference type="AlphaFoldDB" id="A0A1N6M8R2"/>